<evidence type="ECO:0000313" key="10">
    <source>
        <dbReference type="Proteomes" id="UP000051015"/>
    </source>
</evidence>
<dbReference type="PANTHER" id="PTHR43015">
    <property type="entry name" value="D-RIBITOL-5-PHOSPHATE CYTIDYLYLTRANSFERASE"/>
    <property type="match status" value="1"/>
</dbReference>
<comment type="caution">
    <text evidence="8">Lacks conserved residue(s) required for the propagation of feature annotation.</text>
</comment>
<dbReference type="PANTHER" id="PTHR43015:SF1">
    <property type="entry name" value="D-RIBITOL-5-PHOSPHATE CYTIDYLYLTRANSFERASE"/>
    <property type="match status" value="1"/>
</dbReference>
<reference evidence="9 10" key="1">
    <citation type="journal article" date="2015" name="Genome Announc.">
        <title>Expanding the biotechnology potential of lactobacilli through comparative genomics of 213 strains and associated genera.</title>
        <authorList>
            <person name="Sun Z."/>
            <person name="Harris H.M."/>
            <person name="McCann A."/>
            <person name="Guo C."/>
            <person name="Argimon S."/>
            <person name="Zhang W."/>
            <person name="Yang X."/>
            <person name="Jeffery I.B."/>
            <person name="Cooney J.C."/>
            <person name="Kagawa T.F."/>
            <person name="Liu W."/>
            <person name="Song Y."/>
            <person name="Salvetti E."/>
            <person name="Wrobel A."/>
            <person name="Rasinkangas P."/>
            <person name="Parkhill J."/>
            <person name="Rea M.C."/>
            <person name="O'Sullivan O."/>
            <person name="Ritari J."/>
            <person name="Douillard F.P."/>
            <person name="Paul Ross R."/>
            <person name="Yang R."/>
            <person name="Briner A.E."/>
            <person name="Felis G.E."/>
            <person name="de Vos W.M."/>
            <person name="Barrangou R."/>
            <person name="Klaenhammer T.R."/>
            <person name="Caufield P.W."/>
            <person name="Cui Y."/>
            <person name="Zhang H."/>
            <person name="O'Toole P.W."/>
        </authorList>
    </citation>
    <scope>NUCLEOTIDE SEQUENCE [LARGE SCALE GENOMIC DNA]</scope>
    <source>
        <strain evidence="9 10">DSM 21051</strain>
    </source>
</reference>
<dbReference type="STRING" id="1423725.FC19_GL000141"/>
<evidence type="ECO:0000256" key="5">
    <source>
        <dbReference type="ARBA" id="ARBA00022695"/>
    </source>
</evidence>
<dbReference type="EC" id="2.7.7.40" evidence="8"/>
<dbReference type="InterPro" id="IPR034683">
    <property type="entry name" value="IspD/TarI"/>
</dbReference>
<protein>
    <recommendedName>
        <fullName evidence="8">Ribitol-5-phosphate cytidylyltransferase</fullName>
        <ecNumber evidence="8">2.7.7.40</ecNumber>
    </recommendedName>
</protein>
<dbReference type="GO" id="GO:0005829">
    <property type="term" value="C:cytosol"/>
    <property type="evidence" value="ECO:0007669"/>
    <property type="project" value="TreeGrafter"/>
</dbReference>
<comment type="pathway">
    <text evidence="8">Cell wall biogenesis; poly(ribitol phosphate) teichoic acid biosynthesis.</text>
</comment>
<comment type="caution">
    <text evidence="9">The sequence shown here is derived from an EMBL/GenBank/DDBJ whole genome shotgun (WGS) entry which is preliminary data.</text>
</comment>
<dbReference type="Gene3D" id="3.90.550.10">
    <property type="entry name" value="Spore Coat Polysaccharide Biosynthesis Protein SpsA, Chain A"/>
    <property type="match status" value="1"/>
</dbReference>
<organism evidence="9 10">
    <name type="scientific">Liquorilactobacillus aquaticus DSM 21051</name>
    <dbReference type="NCBI Taxonomy" id="1423725"/>
    <lineage>
        <taxon>Bacteria</taxon>
        <taxon>Bacillati</taxon>
        <taxon>Bacillota</taxon>
        <taxon>Bacilli</taxon>
        <taxon>Lactobacillales</taxon>
        <taxon>Lactobacillaceae</taxon>
        <taxon>Liquorilactobacillus</taxon>
    </lineage>
</organism>
<feature type="binding site" evidence="8">
    <location>
        <begin position="7"/>
        <end position="10"/>
    </location>
    <ligand>
        <name>CTP</name>
        <dbReference type="ChEBI" id="CHEBI:37563"/>
    </ligand>
</feature>
<gene>
    <name evidence="8" type="primary">tarI</name>
    <name evidence="9" type="ORF">FC19_GL000141</name>
</gene>
<dbReference type="AlphaFoldDB" id="A0A0R2CSU8"/>
<dbReference type="GO" id="GO:0071555">
    <property type="term" value="P:cell wall organization"/>
    <property type="evidence" value="ECO:0007669"/>
    <property type="project" value="UniProtKB-KW"/>
</dbReference>
<evidence type="ECO:0000313" key="9">
    <source>
        <dbReference type="EMBL" id="KRM94881.1"/>
    </source>
</evidence>
<comment type="pathway">
    <text evidence="2">Isoprenoid biosynthesis; isopentenyl diphosphate biosynthesis via DXP pathway; isopentenyl diphosphate from 1-deoxy-D-xylulose 5-phosphate: step 2/6.</text>
</comment>
<feature type="site" description="Positions ribitol 5-phosphate for the nucleophilic attack" evidence="8">
    <location>
        <position position="158"/>
    </location>
</feature>
<dbReference type="UniPathway" id="UPA00056">
    <property type="reaction ID" value="UER00093"/>
</dbReference>
<dbReference type="CDD" id="cd02516">
    <property type="entry name" value="CDP-ME_synthetase"/>
    <property type="match status" value="1"/>
</dbReference>
<dbReference type="InterPro" id="IPR029044">
    <property type="entry name" value="Nucleotide-diphossugar_trans"/>
</dbReference>
<evidence type="ECO:0000256" key="4">
    <source>
        <dbReference type="ARBA" id="ARBA00022679"/>
    </source>
</evidence>
<evidence type="ECO:0000256" key="8">
    <source>
        <dbReference type="HAMAP-Rule" id="MF_02068"/>
    </source>
</evidence>
<comment type="catalytic activity">
    <reaction evidence="1">
        <text>2-C-methyl-D-erythritol 4-phosphate + CTP + H(+) = 4-CDP-2-C-methyl-D-erythritol + diphosphate</text>
        <dbReference type="Rhea" id="RHEA:13429"/>
        <dbReference type="ChEBI" id="CHEBI:15378"/>
        <dbReference type="ChEBI" id="CHEBI:33019"/>
        <dbReference type="ChEBI" id="CHEBI:37563"/>
        <dbReference type="ChEBI" id="CHEBI:57823"/>
        <dbReference type="ChEBI" id="CHEBI:58262"/>
        <dbReference type="EC" id="2.7.7.60"/>
    </reaction>
</comment>
<keyword evidence="7" id="KW-0414">Isoprene biosynthesis</keyword>
<dbReference type="PROSITE" id="PS01295">
    <property type="entry name" value="ISPD"/>
    <property type="match status" value="1"/>
</dbReference>
<sequence length="242" mass="27160">MNIAVIFAGGVGKRMHSKDLPKQFLKIHDKPIIMHTLEIFEANRQIDAIVISCVGDWIGYLNELIDKYNLHKVRKIVEGGTTGQESIFNGLKAAKHISSSDEDIVLIHDGVRPLINSKTIDDNIDSVKKNGSSITSVKVKETVLLVDENEAIESVPNRAHSRLARAPQSFYLKDIISAHRRAIKEKKFDFIDSCSMMQYYGKKLYLVNGPQENIKITTPDDFYTMRALLDAKEDAQIYGIGG</sequence>
<dbReference type="Proteomes" id="UP000051015">
    <property type="component" value="Unassembled WGS sequence"/>
</dbReference>
<dbReference type="GO" id="GO:0050518">
    <property type="term" value="F:2-C-methyl-D-erythritol 4-phosphate cytidylyltransferase activity"/>
    <property type="evidence" value="ECO:0007669"/>
    <property type="project" value="UniProtKB-EC"/>
</dbReference>
<comment type="similarity">
    <text evidence="8">Belongs to the IspD/TarI cytidylyltransferase family. TarI subfamily.</text>
</comment>
<dbReference type="HAMAP" id="MF_02068">
    <property type="entry name" value="TarI"/>
    <property type="match status" value="1"/>
</dbReference>
<evidence type="ECO:0000256" key="7">
    <source>
        <dbReference type="ARBA" id="ARBA00023229"/>
    </source>
</evidence>
<evidence type="ECO:0000256" key="1">
    <source>
        <dbReference type="ARBA" id="ARBA00001282"/>
    </source>
</evidence>
<evidence type="ECO:0000256" key="6">
    <source>
        <dbReference type="ARBA" id="ARBA00022944"/>
    </source>
</evidence>
<accession>A0A0R2CSU8</accession>
<name>A0A0R2CSU8_9LACO</name>
<dbReference type="NCBIfam" id="NF001183">
    <property type="entry name" value="PRK00155.1-3"/>
    <property type="match status" value="1"/>
</dbReference>
<evidence type="ECO:0000256" key="3">
    <source>
        <dbReference type="ARBA" id="ARBA00009789"/>
    </source>
</evidence>
<dbReference type="PATRIC" id="fig|1423725.3.peg.144"/>
<keyword evidence="6 8" id="KW-0777">Teichoic acid biosynthesis</keyword>
<dbReference type="OrthoDB" id="9806837at2"/>
<feature type="site" description="Transition state stabilizer" evidence="8">
    <location>
        <position position="14"/>
    </location>
</feature>
<dbReference type="GO" id="GO:0047349">
    <property type="term" value="F:D-ribitol-5-phosphate cytidylyltransferase activity"/>
    <property type="evidence" value="ECO:0007669"/>
    <property type="project" value="UniProtKB-UniRule"/>
</dbReference>
<dbReference type="GO" id="GO:1902012">
    <property type="term" value="P:poly(ribitol phosphate) teichoic acid biosynthetic process"/>
    <property type="evidence" value="ECO:0007669"/>
    <property type="project" value="UniProtKB-UniRule"/>
</dbReference>
<keyword evidence="5 8" id="KW-0548">Nucleotidyltransferase</keyword>
<dbReference type="Pfam" id="PF01128">
    <property type="entry name" value="IspD"/>
    <property type="match status" value="1"/>
</dbReference>
<feature type="site" description="Transition state stabilizer" evidence="8">
    <location>
        <position position="22"/>
    </location>
</feature>
<dbReference type="NCBIfam" id="TIGR00453">
    <property type="entry name" value="ispD"/>
    <property type="match status" value="1"/>
</dbReference>
<dbReference type="InterPro" id="IPR034709">
    <property type="entry name" value="TarI"/>
</dbReference>
<dbReference type="SUPFAM" id="SSF53448">
    <property type="entry name" value="Nucleotide-diphospho-sugar transferases"/>
    <property type="match status" value="1"/>
</dbReference>
<keyword evidence="10" id="KW-1185">Reference proteome</keyword>
<comment type="similarity">
    <text evidence="3">Belongs to the IspD/TarI cytidylyltransferase family. IspD subfamily.</text>
</comment>
<dbReference type="GO" id="GO:0019288">
    <property type="term" value="P:isopentenyl diphosphate biosynthetic process, methylerythritol 4-phosphate pathway"/>
    <property type="evidence" value="ECO:0007669"/>
    <property type="project" value="UniProtKB-UniPathway"/>
</dbReference>
<dbReference type="EMBL" id="AYZD01000035">
    <property type="protein sequence ID" value="KRM94881.1"/>
    <property type="molecule type" value="Genomic_DNA"/>
</dbReference>
<keyword evidence="4 8" id="KW-0808">Transferase</keyword>
<dbReference type="InterPro" id="IPR001228">
    <property type="entry name" value="IspD"/>
</dbReference>
<comment type="catalytic activity">
    <reaction evidence="8">
        <text>D-ribitol 5-phosphate + CTP + H(+) = CDP-L-ribitol + diphosphate</text>
        <dbReference type="Rhea" id="RHEA:12456"/>
        <dbReference type="ChEBI" id="CHEBI:15378"/>
        <dbReference type="ChEBI" id="CHEBI:33019"/>
        <dbReference type="ChEBI" id="CHEBI:37563"/>
        <dbReference type="ChEBI" id="CHEBI:57608"/>
        <dbReference type="ChEBI" id="CHEBI:57695"/>
        <dbReference type="EC" id="2.7.7.40"/>
    </reaction>
</comment>
<comment type="function">
    <text evidence="8">Catalyzes the transfer of the cytidylyl group of CTP to D-ribitol 5-phosphate.</text>
</comment>
<feature type="binding site" evidence="8">
    <location>
        <begin position="80"/>
        <end position="86"/>
    </location>
    <ligand>
        <name>CTP</name>
        <dbReference type="ChEBI" id="CHEBI:37563"/>
    </ligand>
</feature>
<keyword evidence="8" id="KW-0961">Cell wall biogenesis/degradation</keyword>
<dbReference type="InterPro" id="IPR018294">
    <property type="entry name" value="ISPD_synthase_CS"/>
</dbReference>
<proteinExistence type="inferred from homology"/>
<dbReference type="UniPathway" id="UPA00790"/>
<evidence type="ECO:0000256" key="2">
    <source>
        <dbReference type="ARBA" id="ARBA00004787"/>
    </source>
</evidence>
<feature type="site" description="Positions ribitol 5-phosphate for the nucleophilic attack" evidence="8">
    <location>
        <position position="215"/>
    </location>
</feature>
<dbReference type="FunFam" id="3.90.550.10:FF:000003">
    <property type="entry name" value="2-C-methyl-D-erythritol 4-phosphate cytidylyltransferase"/>
    <property type="match status" value="1"/>
</dbReference>